<dbReference type="Proteomes" id="UP000030649">
    <property type="component" value="Unassembled WGS sequence"/>
</dbReference>
<dbReference type="HOGENOM" id="CLU_2067743_0_0_2"/>
<accession>U1N6Q1</accession>
<protein>
    <submittedName>
        <fullName evidence="1">Uncharacterized protein</fullName>
    </submittedName>
</protein>
<gene>
    <name evidence="1" type="ORF">J07HQW1_02168</name>
</gene>
<sequence>MYHQRVREAVDELDTEFTREELRNRTSAPRTIVDDVIDEMHQEVKAALDELELDDEFTREELNEKTTASGTIVDDVLTELHRRGEVYQPTSGIWCKYYE</sequence>
<reference evidence="1 2" key="1">
    <citation type="journal article" date="2013" name="PLoS ONE">
        <title>Assembly-driven community genomics of a hypersaline microbial ecosystem.</title>
        <authorList>
            <person name="Podell S."/>
            <person name="Ugalde J.A."/>
            <person name="Narasingarao P."/>
            <person name="Banfield J.F."/>
            <person name="Heidelberg K.B."/>
            <person name="Allen E.E."/>
        </authorList>
    </citation>
    <scope>NUCLEOTIDE SEQUENCE [LARGE SCALE GENOMIC DNA]</scope>
    <source>
        <strain evidence="2">J07HQW1</strain>
    </source>
</reference>
<dbReference type="EMBL" id="KE356560">
    <property type="protein sequence ID" value="ERG92133.1"/>
    <property type="molecule type" value="Genomic_DNA"/>
</dbReference>
<evidence type="ECO:0000313" key="1">
    <source>
        <dbReference type="EMBL" id="ERG92133.1"/>
    </source>
</evidence>
<dbReference type="AlphaFoldDB" id="U1N6Q1"/>
<name>U1N6Q1_9EURY</name>
<proteinExistence type="predicted"/>
<organism evidence="1 2">
    <name type="scientific">Haloquadratum walsbyi J07HQW1</name>
    <dbReference type="NCBI Taxonomy" id="1238424"/>
    <lineage>
        <taxon>Archaea</taxon>
        <taxon>Methanobacteriati</taxon>
        <taxon>Methanobacteriota</taxon>
        <taxon>Stenosarchaea group</taxon>
        <taxon>Halobacteria</taxon>
        <taxon>Halobacteriales</taxon>
        <taxon>Haloferacaceae</taxon>
        <taxon>Haloquadratum</taxon>
    </lineage>
</organism>
<evidence type="ECO:0000313" key="2">
    <source>
        <dbReference type="Proteomes" id="UP000030649"/>
    </source>
</evidence>